<organism evidence="1 2">
    <name type="scientific">Steinernema glaseri</name>
    <dbReference type="NCBI Taxonomy" id="37863"/>
    <lineage>
        <taxon>Eukaryota</taxon>
        <taxon>Metazoa</taxon>
        <taxon>Ecdysozoa</taxon>
        <taxon>Nematoda</taxon>
        <taxon>Chromadorea</taxon>
        <taxon>Rhabditida</taxon>
        <taxon>Tylenchina</taxon>
        <taxon>Panagrolaimomorpha</taxon>
        <taxon>Strongyloidoidea</taxon>
        <taxon>Steinernematidae</taxon>
        <taxon>Steinernema</taxon>
    </lineage>
</organism>
<proteinExistence type="predicted"/>
<evidence type="ECO:0000313" key="2">
    <source>
        <dbReference type="WBParaSite" id="L893_g31338.t1"/>
    </source>
</evidence>
<dbReference type="Proteomes" id="UP000095287">
    <property type="component" value="Unplaced"/>
</dbReference>
<sequence length="102" mass="11979">MIRAMEGTAKMFFLRRCCNIFRIQFRNIFINCSDLGYSASSSPVIIKFLSYFMSLYRDKFPGKSVASSLRYLSAVLFPLPSRFRSCLTLLLRPFFIITYIFR</sequence>
<reference evidence="2" key="1">
    <citation type="submission" date="2016-11" db="UniProtKB">
        <authorList>
            <consortium name="WormBaseParasite"/>
        </authorList>
    </citation>
    <scope>IDENTIFICATION</scope>
</reference>
<dbReference type="AlphaFoldDB" id="A0A1I7ZZJ2"/>
<evidence type="ECO:0000313" key="1">
    <source>
        <dbReference type="Proteomes" id="UP000095287"/>
    </source>
</evidence>
<dbReference type="WBParaSite" id="L893_g31338.t1">
    <property type="protein sequence ID" value="L893_g31338.t1"/>
    <property type="gene ID" value="L893_g31338"/>
</dbReference>
<protein>
    <submittedName>
        <fullName evidence="2">Secreted protein</fullName>
    </submittedName>
</protein>
<name>A0A1I7ZZJ2_9BILA</name>
<accession>A0A1I7ZZJ2</accession>
<keyword evidence="1" id="KW-1185">Reference proteome</keyword>